<dbReference type="InterPro" id="IPR010389">
    <property type="entry name" value="Urate_ox_N"/>
</dbReference>
<evidence type="ECO:0000259" key="2">
    <source>
        <dbReference type="Pfam" id="PF06181"/>
    </source>
</evidence>
<gene>
    <name evidence="3" type="ORF">CKO28_04415</name>
</gene>
<feature type="transmembrane region" description="Helical" evidence="1">
    <location>
        <begin position="282"/>
        <end position="300"/>
    </location>
</feature>
<evidence type="ECO:0000313" key="4">
    <source>
        <dbReference type="Proteomes" id="UP001296873"/>
    </source>
</evidence>
<keyword evidence="4" id="KW-1185">Reference proteome</keyword>
<feature type="transmembrane region" description="Helical" evidence="1">
    <location>
        <begin position="116"/>
        <end position="138"/>
    </location>
</feature>
<sequence>MELAILDWLNLIARWAHVIVGIAWIGSSFYFVWKDNSLTPTADDPQQKRLQGEIWMVHGGGFYHAQKYKVAPSHLPDELHWFKWESYSTWLTGMALLAIVYYLAGPSVLLPVGSTLSYPVGIAVGLGLLAGGWLVYDGLCRSPIARDDRLLGLAVVALIVAITYAALWLLSDRAAFLHVGAAMATIMTANVFFTIIPNQKKIVAAMRAGETPDPKLGLTGKQRSVHNTYLTLPVVFLMLSNHYPMVYGHPYAGVLLLAICALGALVRHALVLRHTGRMPAWLLPAGGAAMAALIVGAAGVKTLAPGDAPAAAEANREASHLRPVAMAIVQQRCTACHAREPSYQGFDAPPKGIVLETPAQVRRWSASVLQQSVDSHAMPIGNVTQMQPEERALLARWLRGGEER</sequence>
<accession>A0ABS1DBH4</accession>
<feature type="transmembrane region" description="Helical" evidence="1">
    <location>
        <begin position="150"/>
        <end position="170"/>
    </location>
</feature>
<protein>
    <recommendedName>
        <fullName evidence="2">Urate oxidase N-terminal domain-containing protein</fullName>
    </recommendedName>
</protein>
<feature type="transmembrane region" description="Helical" evidence="1">
    <location>
        <begin position="251"/>
        <end position="270"/>
    </location>
</feature>
<feature type="transmembrane region" description="Helical" evidence="1">
    <location>
        <begin position="12"/>
        <end position="33"/>
    </location>
</feature>
<feature type="transmembrane region" description="Helical" evidence="1">
    <location>
        <begin position="176"/>
        <end position="196"/>
    </location>
</feature>
<evidence type="ECO:0000313" key="3">
    <source>
        <dbReference type="EMBL" id="MBK1667286.1"/>
    </source>
</evidence>
<organism evidence="3 4">
    <name type="scientific">Rhodovibrio sodomensis</name>
    <dbReference type="NCBI Taxonomy" id="1088"/>
    <lineage>
        <taxon>Bacteria</taxon>
        <taxon>Pseudomonadati</taxon>
        <taxon>Pseudomonadota</taxon>
        <taxon>Alphaproteobacteria</taxon>
        <taxon>Rhodospirillales</taxon>
        <taxon>Rhodovibrionaceae</taxon>
        <taxon>Rhodovibrio</taxon>
    </lineage>
</organism>
<feature type="transmembrane region" description="Helical" evidence="1">
    <location>
        <begin position="228"/>
        <end position="245"/>
    </location>
</feature>
<dbReference type="InterPro" id="IPR036909">
    <property type="entry name" value="Cyt_c-like_dom_sf"/>
</dbReference>
<keyword evidence="1" id="KW-1133">Transmembrane helix</keyword>
<dbReference type="Proteomes" id="UP001296873">
    <property type="component" value="Unassembled WGS sequence"/>
</dbReference>
<keyword evidence="1" id="KW-0472">Membrane</keyword>
<dbReference type="SUPFAM" id="SSF46626">
    <property type="entry name" value="Cytochrome c"/>
    <property type="match status" value="1"/>
</dbReference>
<dbReference type="RefSeq" id="WP_200339349.1">
    <property type="nucleotide sequence ID" value="NZ_NRRL01000005.1"/>
</dbReference>
<keyword evidence="1" id="KW-0812">Transmembrane</keyword>
<feature type="domain" description="Urate oxidase N-terminal" evidence="2">
    <location>
        <begin position="5"/>
        <end position="295"/>
    </location>
</feature>
<dbReference type="Pfam" id="PF06181">
    <property type="entry name" value="Urate_ox_N"/>
    <property type="match status" value="1"/>
</dbReference>
<comment type="caution">
    <text evidence="3">The sequence shown here is derived from an EMBL/GenBank/DDBJ whole genome shotgun (WGS) entry which is preliminary data.</text>
</comment>
<name>A0ABS1DBH4_9PROT</name>
<proteinExistence type="predicted"/>
<evidence type="ECO:0000256" key="1">
    <source>
        <dbReference type="SAM" id="Phobius"/>
    </source>
</evidence>
<dbReference type="EMBL" id="NRRL01000005">
    <property type="protein sequence ID" value="MBK1667286.1"/>
    <property type="molecule type" value="Genomic_DNA"/>
</dbReference>
<reference evidence="3 4" key="1">
    <citation type="journal article" date="2020" name="Microorganisms">
        <title>Osmotic Adaptation and Compatible Solute Biosynthesis of Phototrophic Bacteria as Revealed from Genome Analyses.</title>
        <authorList>
            <person name="Imhoff J.F."/>
            <person name="Rahn T."/>
            <person name="Kunzel S."/>
            <person name="Keller A."/>
            <person name="Neulinger S.C."/>
        </authorList>
    </citation>
    <scope>NUCLEOTIDE SEQUENCE [LARGE SCALE GENOMIC DNA]</scope>
    <source>
        <strain evidence="3 4">DSM 9895</strain>
    </source>
</reference>
<feature type="transmembrane region" description="Helical" evidence="1">
    <location>
        <begin position="87"/>
        <end position="104"/>
    </location>
</feature>